<evidence type="ECO:0000313" key="2">
    <source>
        <dbReference type="EMBL" id="OJT02990.1"/>
    </source>
</evidence>
<evidence type="ECO:0000259" key="1">
    <source>
        <dbReference type="Pfam" id="PF12937"/>
    </source>
</evidence>
<keyword evidence="3" id="KW-1185">Reference proteome</keyword>
<comment type="caution">
    <text evidence="2">The sequence shown here is derived from an EMBL/GenBank/DDBJ whole genome shotgun (WGS) entry which is preliminary data.</text>
</comment>
<dbReference type="InterPro" id="IPR036047">
    <property type="entry name" value="F-box-like_dom_sf"/>
</dbReference>
<dbReference type="OrthoDB" id="2747460at2759"/>
<gene>
    <name evidence="2" type="ORF">TRAPUB_6469</name>
</gene>
<dbReference type="EMBL" id="MNAD01001639">
    <property type="protein sequence ID" value="OJT02990.1"/>
    <property type="molecule type" value="Genomic_DNA"/>
</dbReference>
<dbReference type="SUPFAM" id="SSF81383">
    <property type="entry name" value="F-box domain"/>
    <property type="match status" value="1"/>
</dbReference>
<dbReference type="InterPro" id="IPR001810">
    <property type="entry name" value="F-box_dom"/>
</dbReference>
<dbReference type="OMA" id="HEPRYWH"/>
<accession>A0A1M2V5S8</accession>
<name>A0A1M2V5S8_TRAPU</name>
<dbReference type="Pfam" id="PF12937">
    <property type="entry name" value="F-box-like"/>
    <property type="match status" value="1"/>
</dbReference>
<dbReference type="Proteomes" id="UP000184267">
    <property type="component" value="Unassembled WGS sequence"/>
</dbReference>
<dbReference type="CDD" id="cd09917">
    <property type="entry name" value="F-box_SF"/>
    <property type="match status" value="1"/>
</dbReference>
<protein>
    <recommendedName>
        <fullName evidence="1">F-box domain-containing protein</fullName>
    </recommendedName>
</protein>
<evidence type="ECO:0000313" key="3">
    <source>
        <dbReference type="Proteomes" id="UP000184267"/>
    </source>
</evidence>
<proteinExistence type="predicted"/>
<sequence length="362" mass="40739">MTTREEHVVHLANSNIPPSPEARGIYRLPIELLDLVLHNLREDKPTILACSQVSRLWHEVALRHLFAFLKIASRSDFVEFRTFLHANADIARHVRKLELKRAQTSFMGHYKPQDKLPAIGRAELRDLVAPLPRLQELHLHELYLIDSPTPAPTVTDDLPDRTLEKLTFERCRARAPGRNTPLATILNLVSVFASVGTLELVSMRTPSFMPSRLIRTVRVRTVVTRDISLPNNSVTELYTALRGSLVPGYLRSLDLGCAGDPTARYPGSFGQLVHSAARRALHIHILLFMSIPLGRLEHEPRYWHKLNLHACTSLRSLALEISVPPVRPGADTMHTPHVPLARVCVALLTHIPPTVRILTLKL</sequence>
<feature type="domain" description="F-box" evidence="1">
    <location>
        <begin position="26"/>
        <end position="64"/>
    </location>
</feature>
<dbReference type="AlphaFoldDB" id="A0A1M2V5S8"/>
<reference evidence="2 3" key="1">
    <citation type="submission" date="2016-10" db="EMBL/GenBank/DDBJ databases">
        <title>Genome sequence of the basidiomycete white-rot fungus Trametes pubescens.</title>
        <authorList>
            <person name="Makela M.R."/>
            <person name="Granchi Z."/>
            <person name="Peng M."/>
            <person name="De Vries R.P."/>
            <person name="Grigoriev I."/>
            <person name="Riley R."/>
            <person name="Hilden K."/>
        </authorList>
    </citation>
    <scope>NUCLEOTIDE SEQUENCE [LARGE SCALE GENOMIC DNA]</scope>
    <source>
        <strain evidence="2 3">FBCC735</strain>
    </source>
</reference>
<organism evidence="2 3">
    <name type="scientific">Trametes pubescens</name>
    <name type="common">White-rot fungus</name>
    <dbReference type="NCBI Taxonomy" id="154538"/>
    <lineage>
        <taxon>Eukaryota</taxon>
        <taxon>Fungi</taxon>
        <taxon>Dikarya</taxon>
        <taxon>Basidiomycota</taxon>
        <taxon>Agaricomycotina</taxon>
        <taxon>Agaricomycetes</taxon>
        <taxon>Polyporales</taxon>
        <taxon>Polyporaceae</taxon>
        <taxon>Trametes</taxon>
    </lineage>
</organism>